<sequence length="180" mass="19542">MGALITCLERWRGRTPDGSLLQIEAGKPQKGSLVASLSQAYGNGITGAPLLTSTPVSNVANIKGSAATAARPSRRHPTYSVKMKPAEKDESSFEEDEEESEEEIDAISSKDLHQKKIIEFRKLLTKVVKLKTAIFQETVKVTCSKDGTGIEWYKGRSVQTGGQKKAAGQFLVEKVSFVSV</sequence>
<accession>A0ABQ7J9P2</accession>
<name>A0ABQ7J9P2_9APIC</name>
<proteinExistence type="predicted"/>
<protein>
    <submittedName>
        <fullName evidence="2">Uncharacterized protein</fullName>
    </submittedName>
</protein>
<gene>
    <name evidence="2" type="ORF">IE077_002872</name>
</gene>
<evidence type="ECO:0000256" key="1">
    <source>
        <dbReference type="SAM" id="MobiDB-lite"/>
    </source>
</evidence>
<keyword evidence="3" id="KW-1185">Reference proteome</keyword>
<evidence type="ECO:0000313" key="3">
    <source>
        <dbReference type="Proteomes" id="UP000823046"/>
    </source>
</evidence>
<organism evidence="2 3">
    <name type="scientific">Cardiosporidium cionae</name>
    <dbReference type="NCBI Taxonomy" id="476202"/>
    <lineage>
        <taxon>Eukaryota</taxon>
        <taxon>Sar</taxon>
        <taxon>Alveolata</taxon>
        <taxon>Apicomplexa</taxon>
        <taxon>Aconoidasida</taxon>
        <taxon>Nephromycida</taxon>
        <taxon>Cardiosporidium</taxon>
    </lineage>
</organism>
<dbReference type="Proteomes" id="UP000823046">
    <property type="component" value="Unassembled WGS sequence"/>
</dbReference>
<comment type="caution">
    <text evidence="2">The sequence shown here is derived from an EMBL/GenBank/DDBJ whole genome shotgun (WGS) entry which is preliminary data.</text>
</comment>
<feature type="region of interest" description="Disordered" evidence="1">
    <location>
        <begin position="65"/>
        <end position="106"/>
    </location>
</feature>
<dbReference type="EMBL" id="JADAQX010000316">
    <property type="protein sequence ID" value="KAF8820723.1"/>
    <property type="molecule type" value="Genomic_DNA"/>
</dbReference>
<feature type="compositionally biased region" description="Acidic residues" evidence="1">
    <location>
        <begin position="92"/>
        <end position="105"/>
    </location>
</feature>
<evidence type="ECO:0000313" key="2">
    <source>
        <dbReference type="EMBL" id="KAF8820723.1"/>
    </source>
</evidence>
<reference evidence="2 3" key="1">
    <citation type="journal article" date="2020" name="bioRxiv">
        <title>Metabolic contributions of an alphaproteobacterial endosymbiont in the apicomplexan Cardiosporidium cionae.</title>
        <authorList>
            <person name="Hunter E.S."/>
            <person name="Paight C.J."/>
            <person name="Lane C.E."/>
        </authorList>
    </citation>
    <scope>NUCLEOTIDE SEQUENCE [LARGE SCALE GENOMIC DNA]</scope>
    <source>
        <strain evidence="2">ESH_2018</strain>
    </source>
</reference>